<evidence type="ECO:0000256" key="2">
    <source>
        <dbReference type="ARBA" id="ARBA00022475"/>
    </source>
</evidence>
<dbReference type="GO" id="GO:0005886">
    <property type="term" value="C:plasma membrane"/>
    <property type="evidence" value="ECO:0007669"/>
    <property type="project" value="UniProtKB-SubCell"/>
</dbReference>
<dbReference type="InterPro" id="IPR036890">
    <property type="entry name" value="HATPase_C_sf"/>
</dbReference>
<dbReference type="InterPro" id="IPR050640">
    <property type="entry name" value="Bact_2-comp_sensor_kinase"/>
</dbReference>
<evidence type="ECO:0000256" key="1">
    <source>
        <dbReference type="ARBA" id="ARBA00004651"/>
    </source>
</evidence>
<dbReference type="EMBL" id="CP011388">
    <property type="protein sequence ID" value="ANE46407.1"/>
    <property type="molecule type" value="Genomic_DNA"/>
</dbReference>
<evidence type="ECO:0000256" key="5">
    <source>
        <dbReference type="ARBA" id="ARBA00022777"/>
    </source>
</evidence>
<evidence type="ECO:0000256" key="6">
    <source>
        <dbReference type="ARBA" id="ARBA00023136"/>
    </source>
</evidence>
<dbReference type="Proteomes" id="UP000076927">
    <property type="component" value="Chromosome"/>
</dbReference>
<name>A0A172THS1_9BACL</name>
<sequence length="589" mass="67063">MGGDTLNGKFISLSSRLTLIFVAVLLPLLIILFAVGHYAKDIVLTQVAHSYQNLVDSNIRMIDKSLDDISSNIYIIVNQDENFLKFGQPGLTDADHFYAQIGLMQRNAAHQSYYHIVDMYFVYSAPNQSLFTTSMPGVSADYSESIREEVGTMFREQDMKPYLYKWNIIRLGGDHFLFRLGSDELDNGAFIGALINLNSLTKPLSGLDLGTEGRLMFVHDDGTILSANKKENLDELILPKDQLDKPDYFEVESGGKELFVVHNHSDRTPLQLAVVLPRTDLLRGLDYFQAAFTMLPMVVLVLLLLYLVMLRKLILKPIRQLLNVIRRVKTGDIDARLADTKVLDFSIINQGFNSMMDEITNLKIGVYEERIRAQKAEFKHLQTQINPHFFLNTLNIIFHLADTERKDLIKKTVSLLVNYFRFLMTSGRDSITIQQEIAHITNYLEIQKMRFQDMFDFEIRVEQELGSVLIPSLIVQPFVENGMIHGMSVRDQVFRLSIAVGMIEGDDRRFRVIIEDNGHGFTDEQVTALNDEGYQPSTAESSIGIWNVRKRLQLRYGKCETELSFRNAELGGAVVQLVLPRKDGMGENV</sequence>
<dbReference type="Gene3D" id="3.30.565.10">
    <property type="entry name" value="Histidine kinase-like ATPase, C-terminal domain"/>
    <property type="match status" value="1"/>
</dbReference>
<dbReference type="InterPro" id="IPR003594">
    <property type="entry name" value="HATPase_dom"/>
</dbReference>
<dbReference type="SMART" id="SM00304">
    <property type="entry name" value="HAMP"/>
    <property type="match status" value="1"/>
</dbReference>
<keyword evidence="3" id="KW-0597">Phosphoprotein</keyword>
<reference evidence="9 10" key="1">
    <citation type="submission" date="2015-01" db="EMBL/GenBank/DDBJ databases">
        <title>Paenibacillus swuensis/DY6/whole genome sequencing.</title>
        <authorList>
            <person name="Kim M.K."/>
            <person name="Srinivasan S."/>
            <person name="Lee J.-J."/>
        </authorList>
    </citation>
    <scope>NUCLEOTIDE SEQUENCE [LARGE SCALE GENOMIC DNA]</scope>
    <source>
        <strain evidence="9 10">DY6</strain>
    </source>
</reference>
<feature type="transmembrane region" description="Helical" evidence="7">
    <location>
        <begin position="17"/>
        <end position="39"/>
    </location>
</feature>
<evidence type="ECO:0000256" key="7">
    <source>
        <dbReference type="SAM" id="Phobius"/>
    </source>
</evidence>
<proteinExistence type="predicted"/>
<keyword evidence="7" id="KW-0812">Transmembrane</keyword>
<feature type="domain" description="HAMP" evidence="8">
    <location>
        <begin position="312"/>
        <end position="364"/>
    </location>
</feature>
<dbReference type="PATRIC" id="fig|1178515.4.peg.1811"/>
<dbReference type="KEGG" id="pswu:SY83_09075"/>
<dbReference type="Pfam" id="PF02518">
    <property type="entry name" value="HATPase_c"/>
    <property type="match status" value="1"/>
</dbReference>
<evidence type="ECO:0000313" key="9">
    <source>
        <dbReference type="EMBL" id="ANE46407.1"/>
    </source>
</evidence>
<keyword evidence="5" id="KW-0418">Kinase</keyword>
<evidence type="ECO:0000259" key="8">
    <source>
        <dbReference type="PROSITE" id="PS50885"/>
    </source>
</evidence>
<dbReference type="Pfam" id="PF06580">
    <property type="entry name" value="His_kinase"/>
    <property type="match status" value="1"/>
</dbReference>
<protein>
    <recommendedName>
        <fullName evidence="8">HAMP domain-containing protein</fullName>
    </recommendedName>
</protein>
<dbReference type="STRING" id="1178515.SY83_09075"/>
<dbReference type="CDD" id="cd18774">
    <property type="entry name" value="PDC2_HK_sensor"/>
    <property type="match status" value="1"/>
</dbReference>
<dbReference type="Gene3D" id="6.10.340.10">
    <property type="match status" value="1"/>
</dbReference>
<keyword evidence="10" id="KW-1185">Reference proteome</keyword>
<dbReference type="PANTHER" id="PTHR34220">
    <property type="entry name" value="SENSOR HISTIDINE KINASE YPDA"/>
    <property type="match status" value="1"/>
</dbReference>
<dbReference type="Gene3D" id="3.30.450.20">
    <property type="entry name" value="PAS domain"/>
    <property type="match status" value="1"/>
</dbReference>
<gene>
    <name evidence="9" type="ORF">SY83_09075</name>
</gene>
<dbReference type="PROSITE" id="PS50885">
    <property type="entry name" value="HAMP"/>
    <property type="match status" value="1"/>
</dbReference>
<dbReference type="SUPFAM" id="SSF55874">
    <property type="entry name" value="ATPase domain of HSP90 chaperone/DNA topoisomerase II/histidine kinase"/>
    <property type="match status" value="1"/>
</dbReference>
<evidence type="ECO:0000256" key="4">
    <source>
        <dbReference type="ARBA" id="ARBA00022679"/>
    </source>
</evidence>
<keyword evidence="6 7" id="KW-0472">Membrane</keyword>
<keyword evidence="4" id="KW-0808">Transferase</keyword>
<dbReference type="Pfam" id="PF00672">
    <property type="entry name" value="HAMP"/>
    <property type="match status" value="1"/>
</dbReference>
<feature type="transmembrane region" description="Helical" evidence="7">
    <location>
        <begin position="287"/>
        <end position="309"/>
    </location>
</feature>
<dbReference type="InterPro" id="IPR010559">
    <property type="entry name" value="Sig_transdc_His_kin_internal"/>
</dbReference>
<dbReference type="AlphaFoldDB" id="A0A172THS1"/>
<comment type="subcellular location">
    <subcellularLocation>
        <location evidence="1">Cell membrane</location>
        <topology evidence="1">Multi-pass membrane protein</topology>
    </subcellularLocation>
</comment>
<dbReference type="InterPro" id="IPR003660">
    <property type="entry name" value="HAMP_dom"/>
</dbReference>
<dbReference type="GO" id="GO:0000155">
    <property type="term" value="F:phosphorelay sensor kinase activity"/>
    <property type="evidence" value="ECO:0007669"/>
    <property type="project" value="InterPro"/>
</dbReference>
<evidence type="ECO:0000256" key="3">
    <source>
        <dbReference type="ARBA" id="ARBA00022553"/>
    </source>
</evidence>
<dbReference type="PANTHER" id="PTHR34220:SF7">
    <property type="entry name" value="SENSOR HISTIDINE KINASE YPDA"/>
    <property type="match status" value="1"/>
</dbReference>
<dbReference type="CDD" id="cd06225">
    <property type="entry name" value="HAMP"/>
    <property type="match status" value="1"/>
</dbReference>
<accession>A0A172THS1</accession>
<organism evidence="9 10">
    <name type="scientific">Paenibacillus swuensis</name>
    <dbReference type="NCBI Taxonomy" id="1178515"/>
    <lineage>
        <taxon>Bacteria</taxon>
        <taxon>Bacillati</taxon>
        <taxon>Bacillota</taxon>
        <taxon>Bacilli</taxon>
        <taxon>Bacillales</taxon>
        <taxon>Paenibacillaceae</taxon>
        <taxon>Paenibacillus</taxon>
    </lineage>
</organism>
<keyword evidence="2" id="KW-1003">Cell membrane</keyword>
<evidence type="ECO:0000313" key="10">
    <source>
        <dbReference type="Proteomes" id="UP000076927"/>
    </source>
</evidence>
<keyword evidence="7" id="KW-1133">Transmembrane helix</keyword>